<dbReference type="AlphaFoldDB" id="A0A166DPI9"/>
<evidence type="ECO:0000313" key="4">
    <source>
        <dbReference type="EMBL" id="KZT38759.1"/>
    </source>
</evidence>
<dbReference type="GO" id="GO:0006397">
    <property type="term" value="P:mRNA processing"/>
    <property type="evidence" value="ECO:0007669"/>
    <property type="project" value="UniProtKB-KW"/>
</dbReference>
<evidence type="ECO:0000313" key="5">
    <source>
        <dbReference type="Proteomes" id="UP000076798"/>
    </source>
</evidence>
<evidence type="ECO:0000256" key="1">
    <source>
        <dbReference type="ARBA" id="ARBA00022664"/>
    </source>
</evidence>
<dbReference type="InterPro" id="IPR001878">
    <property type="entry name" value="Znf_CCHC"/>
</dbReference>
<dbReference type="SMART" id="SM00343">
    <property type="entry name" value="ZnF_C2HC"/>
    <property type="match status" value="1"/>
</dbReference>
<dbReference type="EMBL" id="KV428057">
    <property type="protein sequence ID" value="KZT38759.1"/>
    <property type="molecule type" value="Genomic_DNA"/>
</dbReference>
<sequence length="202" mass="22201">MTTKLRINGLLGSVPKLTGENYLDWKFAVQMVLHCAECWDVVSGKAKKPKKPEDLTAWEEKAENALKRQFYGTHSLGLKGRAFVDTVLSFADQLRAVDVELSDDDVIDVLIMGLAEEYSALAAALGAVTSDLMIKEVVGAIIDEEARIGKPLAGKEAALLAKENRGNRRTITCYGCQKEGHIQRDCPEKKEKASMALDDLAY</sequence>
<dbReference type="InterPro" id="IPR036875">
    <property type="entry name" value="Znf_CCHC_sf"/>
</dbReference>
<evidence type="ECO:0000256" key="2">
    <source>
        <dbReference type="PROSITE-ProRule" id="PRU00047"/>
    </source>
</evidence>
<dbReference type="GO" id="GO:0003676">
    <property type="term" value="F:nucleic acid binding"/>
    <property type="evidence" value="ECO:0007669"/>
    <property type="project" value="InterPro"/>
</dbReference>
<dbReference type="Proteomes" id="UP000076798">
    <property type="component" value="Unassembled WGS sequence"/>
</dbReference>
<reference evidence="4 5" key="1">
    <citation type="journal article" date="2016" name="Mol. Biol. Evol.">
        <title>Comparative Genomics of Early-Diverging Mushroom-Forming Fungi Provides Insights into the Origins of Lignocellulose Decay Capabilities.</title>
        <authorList>
            <person name="Nagy L.G."/>
            <person name="Riley R."/>
            <person name="Tritt A."/>
            <person name="Adam C."/>
            <person name="Daum C."/>
            <person name="Floudas D."/>
            <person name="Sun H."/>
            <person name="Yadav J.S."/>
            <person name="Pangilinan J."/>
            <person name="Larsson K.H."/>
            <person name="Matsuura K."/>
            <person name="Barry K."/>
            <person name="Labutti K."/>
            <person name="Kuo R."/>
            <person name="Ohm R.A."/>
            <person name="Bhattacharya S.S."/>
            <person name="Shirouzu T."/>
            <person name="Yoshinaga Y."/>
            <person name="Martin F.M."/>
            <person name="Grigoriev I.V."/>
            <person name="Hibbett D.S."/>
        </authorList>
    </citation>
    <scope>NUCLEOTIDE SEQUENCE [LARGE SCALE GENOMIC DNA]</scope>
    <source>
        <strain evidence="4 5">HHB10207 ss-3</strain>
    </source>
</reference>
<keyword evidence="2" id="KW-0479">Metal-binding</keyword>
<accession>A0A166DPI9</accession>
<keyword evidence="1" id="KW-0507">mRNA processing</keyword>
<organism evidence="4 5">
    <name type="scientific">Sistotremastrum suecicum HHB10207 ss-3</name>
    <dbReference type="NCBI Taxonomy" id="1314776"/>
    <lineage>
        <taxon>Eukaryota</taxon>
        <taxon>Fungi</taxon>
        <taxon>Dikarya</taxon>
        <taxon>Basidiomycota</taxon>
        <taxon>Agaricomycotina</taxon>
        <taxon>Agaricomycetes</taxon>
        <taxon>Sistotremastrales</taxon>
        <taxon>Sistotremastraceae</taxon>
        <taxon>Sistotremastrum</taxon>
    </lineage>
</organism>
<dbReference type="Gene3D" id="4.10.60.10">
    <property type="entry name" value="Zinc finger, CCHC-type"/>
    <property type="match status" value="1"/>
</dbReference>
<dbReference type="SUPFAM" id="SSF57756">
    <property type="entry name" value="Retrovirus zinc finger-like domains"/>
    <property type="match status" value="1"/>
</dbReference>
<evidence type="ECO:0000259" key="3">
    <source>
        <dbReference type="PROSITE" id="PS50158"/>
    </source>
</evidence>
<keyword evidence="2" id="KW-0862">Zinc</keyword>
<proteinExistence type="predicted"/>
<protein>
    <recommendedName>
        <fullName evidence="3">CCHC-type domain-containing protein</fullName>
    </recommendedName>
</protein>
<feature type="domain" description="CCHC-type" evidence="3">
    <location>
        <begin position="173"/>
        <end position="188"/>
    </location>
</feature>
<name>A0A166DPI9_9AGAM</name>
<keyword evidence="5" id="KW-1185">Reference proteome</keyword>
<dbReference type="PROSITE" id="PS50158">
    <property type="entry name" value="ZF_CCHC"/>
    <property type="match status" value="1"/>
</dbReference>
<keyword evidence="2" id="KW-0863">Zinc-finger</keyword>
<dbReference type="GO" id="GO:0008270">
    <property type="term" value="F:zinc ion binding"/>
    <property type="evidence" value="ECO:0007669"/>
    <property type="project" value="UniProtKB-KW"/>
</dbReference>
<gene>
    <name evidence="4" type="ORF">SISSUDRAFT_1061691</name>
</gene>
<dbReference type="Pfam" id="PF00098">
    <property type="entry name" value="zf-CCHC"/>
    <property type="match status" value="1"/>
</dbReference>
<dbReference type="OrthoDB" id="2797670at2759"/>
<dbReference type="STRING" id="1314776.A0A166DPI9"/>